<dbReference type="OrthoDB" id="10584345at2759"/>
<name>A0A3P7KYZ6_DIBLA</name>
<evidence type="ECO:0000313" key="2">
    <source>
        <dbReference type="Proteomes" id="UP000281553"/>
    </source>
</evidence>
<accession>A0A3P7KYZ6</accession>
<sequence>MGERQECRECQRAAVLDTIADEERQEFISYTQVIGTKRGDAKRSSLLQKVDERKTQARQPEDTARYVHNYSPMMLDKTSVEAFSLGPKFCIPTRKINQLELETQFENLHNQTYELKPISAESVQHLNQHW</sequence>
<organism evidence="1 2">
    <name type="scientific">Dibothriocephalus latus</name>
    <name type="common">Fish tapeworm</name>
    <name type="synonym">Diphyllobothrium latum</name>
    <dbReference type="NCBI Taxonomy" id="60516"/>
    <lineage>
        <taxon>Eukaryota</taxon>
        <taxon>Metazoa</taxon>
        <taxon>Spiralia</taxon>
        <taxon>Lophotrochozoa</taxon>
        <taxon>Platyhelminthes</taxon>
        <taxon>Cestoda</taxon>
        <taxon>Eucestoda</taxon>
        <taxon>Diphyllobothriidea</taxon>
        <taxon>Diphyllobothriidae</taxon>
        <taxon>Dibothriocephalus</taxon>
    </lineage>
</organism>
<keyword evidence="2" id="KW-1185">Reference proteome</keyword>
<dbReference type="Proteomes" id="UP000281553">
    <property type="component" value="Unassembled WGS sequence"/>
</dbReference>
<dbReference type="EMBL" id="UYRU01049046">
    <property type="protein sequence ID" value="VDN10385.1"/>
    <property type="molecule type" value="Genomic_DNA"/>
</dbReference>
<dbReference type="AlphaFoldDB" id="A0A3P7KYZ6"/>
<gene>
    <name evidence="1" type="ORF">DILT_LOCUS6216</name>
</gene>
<evidence type="ECO:0000313" key="1">
    <source>
        <dbReference type="EMBL" id="VDN10385.1"/>
    </source>
</evidence>
<proteinExistence type="predicted"/>
<reference evidence="1 2" key="1">
    <citation type="submission" date="2018-11" db="EMBL/GenBank/DDBJ databases">
        <authorList>
            <consortium name="Pathogen Informatics"/>
        </authorList>
    </citation>
    <scope>NUCLEOTIDE SEQUENCE [LARGE SCALE GENOMIC DNA]</scope>
</reference>
<protein>
    <submittedName>
        <fullName evidence="1">Uncharacterized protein</fullName>
    </submittedName>
</protein>